<comment type="similarity">
    <text evidence="5">Belongs to the 4-toluene sulfonate uptake permease (TSUP) (TC 2.A.102) family.</text>
</comment>
<reference evidence="6 7" key="1">
    <citation type="submission" date="2017-07" db="EMBL/GenBank/DDBJ databases">
        <title>Draft genome of Ochrobactrum lupini type strain LUP21.</title>
        <authorList>
            <person name="Krzyzanowska D.M."/>
            <person name="Jafra S."/>
        </authorList>
    </citation>
    <scope>NUCLEOTIDE SEQUENCE [LARGE SCALE GENOMIC DNA]</scope>
    <source>
        <strain evidence="6 7">LUP21</strain>
    </source>
</reference>
<protein>
    <recommendedName>
        <fullName evidence="5">Probable membrane transporter protein</fullName>
    </recommendedName>
</protein>
<dbReference type="Pfam" id="PF01925">
    <property type="entry name" value="TauE"/>
    <property type="match status" value="1"/>
</dbReference>
<feature type="transmembrane region" description="Helical" evidence="5">
    <location>
        <begin position="158"/>
        <end position="177"/>
    </location>
</feature>
<keyword evidence="2 5" id="KW-0812">Transmembrane</keyword>
<gene>
    <name evidence="6" type="ORF">CES86_0138</name>
</gene>
<dbReference type="AlphaFoldDB" id="A0A256GZB0"/>
<keyword evidence="4 5" id="KW-0472">Membrane</keyword>
<feature type="transmembrane region" description="Helical" evidence="5">
    <location>
        <begin position="214"/>
        <end position="236"/>
    </location>
</feature>
<evidence type="ECO:0000313" key="7">
    <source>
        <dbReference type="Proteomes" id="UP000216363"/>
    </source>
</evidence>
<sequence length="237" mass="25345">MAAYVQTLTGFAFGLLLMGSVAVSGLVPLPEAAIVISLLTLTNAGMVLARGWRDIAAKPFLLSLVGAIPMIVLGYALLTLLASTSLSILRTLLGTVIIVSSLQLIRRSSALEYQSHGIVFIIFGAFGGIMGGLFSTAGPPLVFQFYRQPLPHRVIRETLVAIFSLNSLFRLGLVAANGDWHNHALLWTLAGLPAVLVSTYLARRWPPALSARNMRLVVFLLLLFSGGALVLPNVVLL</sequence>
<comment type="caution">
    <text evidence="6">The sequence shown here is derived from an EMBL/GenBank/DDBJ whole genome shotgun (WGS) entry which is preliminary data.</text>
</comment>
<evidence type="ECO:0000256" key="2">
    <source>
        <dbReference type="ARBA" id="ARBA00022692"/>
    </source>
</evidence>
<feature type="transmembrane region" description="Helical" evidence="5">
    <location>
        <begin position="61"/>
        <end position="82"/>
    </location>
</feature>
<feature type="transmembrane region" description="Helical" evidence="5">
    <location>
        <begin position="184"/>
        <end position="202"/>
    </location>
</feature>
<dbReference type="EMBL" id="NNRN01000029">
    <property type="protein sequence ID" value="OYR32482.1"/>
    <property type="molecule type" value="Genomic_DNA"/>
</dbReference>
<proteinExistence type="inferred from homology"/>
<name>A0A256GZB0_9HYPH</name>
<evidence type="ECO:0000313" key="6">
    <source>
        <dbReference type="EMBL" id="OYR32482.1"/>
    </source>
</evidence>
<feature type="transmembrane region" description="Helical" evidence="5">
    <location>
        <begin position="32"/>
        <end position="49"/>
    </location>
</feature>
<dbReference type="Proteomes" id="UP000216363">
    <property type="component" value="Unassembled WGS sequence"/>
</dbReference>
<keyword evidence="3 5" id="KW-1133">Transmembrane helix</keyword>
<dbReference type="InterPro" id="IPR002781">
    <property type="entry name" value="TM_pro_TauE-like"/>
</dbReference>
<evidence type="ECO:0000256" key="3">
    <source>
        <dbReference type="ARBA" id="ARBA00022989"/>
    </source>
</evidence>
<dbReference type="GO" id="GO:0005886">
    <property type="term" value="C:plasma membrane"/>
    <property type="evidence" value="ECO:0007669"/>
    <property type="project" value="UniProtKB-SubCell"/>
</dbReference>
<organism evidence="6 7">
    <name type="scientific">Brucella lupini</name>
    <dbReference type="NCBI Taxonomy" id="255457"/>
    <lineage>
        <taxon>Bacteria</taxon>
        <taxon>Pseudomonadati</taxon>
        <taxon>Pseudomonadota</taxon>
        <taxon>Alphaproteobacteria</taxon>
        <taxon>Hyphomicrobiales</taxon>
        <taxon>Brucellaceae</taxon>
        <taxon>Brucella/Ochrobactrum group</taxon>
        <taxon>Brucella</taxon>
    </lineage>
</organism>
<feature type="transmembrane region" description="Helical" evidence="5">
    <location>
        <begin position="117"/>
        <end position="138"/>
    </location>
</feature>
<feature type="transmembrane region" description="Helical" evidence="5">
    <location>
        <begin position="88"/>
        <end position="105"/>
    </location>
</feature>
<evidence type="ECO:0000256" key="5">
    <source>
        <dbReference type="RuleBase" id="RU363041"/>
    </source>
</evidence>
<evidence type="ECO:0000256" key="1">
    <source>
        <dbReference type="ARBA" id="ARBA00004141"/>
    </source>
</evidence>
<evidence type="ECO:0000256" key="4">
    <source>
        <dbReference type="ARBA" id="ARBA00023136"/>
    </source>
</evidence>
<keyword evidence="5" id="KW-1003">Cell membrane</keyword>
<comment type="subcellular location">
    <subcellularLocation>
        <location evidence="5">Cell membrane</location>
        <topology evidence="5">Multi-pass membrane protein</topology>
    </subcellularLocation>
    <subcellularLocation>
        <location evidence="1">Membrane</location>
        <topology evidence="1">Multi-pass membrane protein</topology>
    </subcellularLocation>
</comment>
<accession>A0A256GZB0</accession>